<dbReference type="Pfam" id="PF01420">
    <property type="entry name" value="Methylase_S"/>
    <property type="match status" value="1"/>
</dbReference>
<keyword evidence="2" id="KW-0680">Restriction system</keyword>
<evidence type="ECO:0000259" key="4">
    <source>
        <dbReference type="Pfam" id="PF01420"/>
    </source>
</evidence>
<dbReference type="Gene3D" id="3.90.220.20">
    <property type="entry name" value="DNA methylase specificity domains"/>
    <property type="match status" value="1"/>
</dbReference>
<dbReference type="RefSeq" id="WP_009559302.1">
    <property type="nucleotide sequence ID" value="NZ_AYZN01000011.1"/>
</dbReference>
<dbReference type="GO" id="GO:0003677">
    <property type="term" value="F:DNA binding"/>
    <property type="evidence" value="ECO:0007669"/>
    <property type="project" value="UniProtKB-KW"/>
</dbReference>
<dbReference type="AlphaFoldDB" id="I7LAJ2"/>
<evidence type="ECO:0000256" key="1">
    <source>
        <dbReference type="ARBA" id="ARBA00010923"/>
    </source>
</evidence>
<dbReference type="REBASE" id="69849">
    <property type="entry name" value="S3.Lpa2476ORF1280P"/>
</dbReference>
<dbReference type="OrthoDB" id="5679005at2"/>
<evidence type="ECO:0000256" key="2">
    <source>
        <dbReference type="ARBA" id="ARBA00022747"/>
    </source>
</evidence>
<dbReference type="SUPFAM" id="SSF116734">
    <property type="entry name" value="DNA methylase specificity domain"/>
    <property type="match status" value="1"/>
</dbReference>
<dbReference type="InterPro" id="IPR000055">
    <property type="entry name" value="Restrct_endonuc_typeI_TRD"/>
</dbReference>
<protein>
    <submittedName>
        <fullName evidence="5">Type I restriction enzyme, specificity subunit</fullName>
    </submittedName>
</protein>
<evidence type="ECO:0000256" key="3">
    <source>
        <dbReference type="ARBA" id="ARBA00023125"/>
    </source>
</evidence>
<sequence length="190" mass="21939">MKLTHYVKLEAGKPVSRFVDEPDATTYPFYLQSNFDDDLVGMNHQNAENRFLHTSKEDVSLTKAGDILFNLMTGQASLVSPSHTGYYFSQNYVRLTIKKELDPKFLVYLLNENHQVRRSLIASLQGSQVIKFTVRALREVILPKLPKLTKQQLIGQIYFDQLRITALKKRQAENQKIKRMNELKEAVDHA</sequence>
<evidence type="ECO:0000313" key="5">
    <source>
        <dbReference type="EMBL" id="CCI84746.1"/>
    </source>
</evidence>
<dbReference type="PATRIC" id="fig|1423790.3.peg.695"/>
<dbReference type="eggNOG" id="COG0732">
    <property type="taxonomic scope" value="Bacteria"/>
</dbReference>
<dbReference type="InterPro" id="IPR044946">
    <property type="entry name" value="Restrct_endonuc_typeI_TRD_sf"/>
</dbReference>
<name>I7LAJ2_9LACO</name>
<reference evidence="5 6" key="1">
    <citation type="submission" date="2012-06" db="EMBL/GenBank/DDBJ databases">
        <title>Draft Genome Sequence of Lactobacillus pasteurii CRBIP 24.76T.</title>
        <authorList>
            <person name="Cousin S."/>
            <person name="Bouchier C."/>
            <person name="Loux V."/>
            <person name="Ma L."/>
            <person name="Creno S."/>
            <person name="Bizet C."/>
            <person name="Clermont D."/>
        </authorList>
    </citation>
    <scope>NUCLEOTIDE SEQUENCE [LARGE SCALE GENOMIC DNA]</scope>
    <source>
        <strain evidence="6">CRBIP 24.76T</strain>
    </source>
</reference>
<feature type="domain" description="Type I restriction modification DNA specificity" evidence="4">
    <location>
        <begin position="61"/>
        <end position="175"/>
    </location>
</feature>
<dbReference type="GO" id="GO:0009307">
    <property type="term" value="P:DNA restriction-modification system"/>
    <property type="evidence" value="ECO:0007669"/>
    <property type="project" value="UniProtKB-KW"/>
</dbReference>
<comment type="similarity">
    <text evidence="1">Belongs to the type-I restriction system S methylase family.</text>
</comment>
<keyword evidence="3" id="KW-0238">DNA-binding</keyword>
<accession>I7LAJ2</accession>
<dbReference type="STRING" id="1423790.BN53_01295"/>
<proteinExistence type="inferred from homology"/>
<comment type="caution">
    <text evidence="5">The sequence shown here is derived from an EMBL/GenBank/DDBJ whole genome shotgun (WGS) entry which is preliminary data.</text>
</comment>
<dbReference type="CDD" id="cd16961">
    <property type="entry name" value="RMtype1_S_TRD-CR_like"/>
    <property type="match status" value="1"/>
</dbReference>
<dbReference type="Proteomes" id="UP000009311">
    <property type="component" value="Unassembled WGS sequence"/>
</dbReference>
<dbReference type="EMBL" id="CAKD01000010">
    <property type="protein sequence ID" value="CCI84746.1"/>
    <property type="molecule type" value="Genomic_DNA"/>
</dbReference>
<keyword evidence="6" id="KW-1185">Reference proteome</keyword>
<evidence type="ECO:0000313" key="6">
    <source>
        <dbReference type="Proteomes" id="UP000009311"/>
    </source>
</evidence>
<gene>
    <name evidence="5" type="ORF">BN53_01295</name>
</gene>
<organism evidence="5 6">
    <name type="scientific">Lactobacillus pasteurii DSM 23907 = CRBIP 24.76</name>
    <dbReference type="NCBI Taxonomy" id="1423790"/>
    <lineage>
        <taxon>Bacteria</taxon>
        <taxon>Bacillati</taxon>
        <taxon>Bacillota</taxon>
        <taxon>Bacilli</taxon>
        <taxon>Lactobacillales</taxon>
        <taxon>Lactobacillaceae</taxon>
        <taxon>Lactobacillus</taxon>
    </lineage>
</organism>